<dbReference type="InterPro" id="IPR021784">
    <property type="entry name" value="DUF3349"/>
</dbReference>
<dbReference type="Gene3D" id="1.10.10.2390">
    <property type="match status" value="1"/>
</dbReference>
<evidence type="ECO:0000313" key="2">
    <source>
        <dbReference type="Proteomes" id="UP000236318"/>
    </source>
</evidence>
<dbReference type="EMBL" id="FXEG02000003">
    <property type="protein sequence ID" value="SOX53928.1"/>
    <property type="molecule type" value="Genomic_DNA"/>
</dbReference>
<protein>
    <submittedName>
        <fullName evidence="1">DUF3349 domain-containing protein</fullName>
    </submittedName>
</protein>
<dbReference type="Pfam" id="PF11829">
    <property type="entry name" value="DUF3349"/>
    <property type="match status" value="1"/>
</dbReference>
<organism evidence="1 2">
    <name type="scientific">Mycobacterium ahvazicum</name>
    <dbReference type="NCBI Taxonomy" id="1964395"/>
    <lineage>
        <taxon>Bacteria</taxon>
        <taxon>Bacillati</taxon>
        <taxon>Actinomycetota</taxon>
        <taxon>Actinomycetes</taxon>
        <taxon>Mycobacteriales</taxon>
        <taxon>Mycobacteriaceae</taxon>
        <taxon>Mycobacterium</taxon>
        <taxon>Mycobacterium simiae complex</taxon>
    </lineage>
</organism>
<reference evidence="1" key="1">
    <citation type="submission" date="2018-01" db="EMBL/GenBank/DDBJ databases">
        <authorList>
            <consortium name="Urmite Genomes"/>
        </authorList>
    </citation>
    <scope>NUCLEOTIDE SEQUENCE [LARGE SCALE GENOMIC DNA]</scope>
    <source>
        <strain evidence="1">AFP003</strain>
    </source>
</reference>
<dbReference type="AlphaFoldDB" id="A0A2K4YAW0"/>
<comment type="caution">
    <text evidence="1">The sequence shown here is derived from an EMBL/GenBank/DDBJ whole genome shotgun (WGS) entry which is preliminary data.</text>
</comment>
<name>A0A2K4YAW0_9MYCO</name>
<keyword evidence="2" id="KW-1185">Reference proteome</keyword>
<gene>
    <name evidence="1" type="ORF">MAAFP003_2604</name>
</gene>
<dbReference type="Proteomes" id="UP000236318">
    <property type="component" value="Unassembled WGS sequence"/>
</dbReference>
<evidence type="ECO:0000313" key="1">
    <source>
        <dbReference type="EMBL" id="SOX53928.1"/>
    </source>
</evidence>
<proteinExistence type="predicted"/>
<dbReference type="OrthoDB" id="4350726at2"/>
<sequence length="100" mass="10968">MSLSDVVMLAVGFLRAGYPEGIPTRDYVPLLALLRRRLSDDDVIAVAAAVISRNNTSVDVTDVRVAITKLTDEMPSPEDTERVKRRLAAVGWPVDDEVES</sequence>
<accession>A0A2K4YAW0</accession>
<dbReference type="RefSeq" id="WP_096287478.1">
    <property type="nucleotide sequence ID" value="NZ_FXEG02000003.1"/>
</dbReference>
<dbReference type="Gene3D" id="6.10.140.2080">
    <property type="match status" value="1"/>
</dbReference>